<evidence type="ECO:0000256" key="1">
    <source>
        <dbReference type="ARBA" id="ARBA00007957"/>
    </source>
</evidence>
<evidence type="ECO:0000256" key="2">
    <source>
        <dbReference type="ARBA" id="ARBA00022491"/>
    </source>
</evidence>
<evidence type="ECO:0000256" key="4">
    <source>
        <dbReference type="ARBA" id="ARBA00023015"/>
    </source>
</evidence>
<dbReference type="InterPro" id="IPR036388">
    <property type="entry name" value="WH-like_DNA-bd_sf"/>
</dbReference>
<keyword evidence="2" id="KW-0678">Repressor</keyword>
<dbReference type="Proteomes" id="UP001301152">
    <property type="component" value="Unassembled WGS sequence"/>
</dbReference>
<evidence type="ECO:0000256" key="3">
    <source>
        <dbReference type="ARBA" id="ARBA00022833"/>
    </source>
</evidence>
<dbReference type="RefSeq" id="WP_173560327.1">
    <property type="nucleotide sequence ID" value="NZ_JAERKX010000002.1"/>
</dbReference>
<evidence type="ECO:0000313" key="8">
    <source>
        <dbReference type="Proteomes" id="UP001301152"/>
    </source>
</evidence>
<dbReference type="Gene3D" id="1.10.10.10">
    <property type="entry name" value="Winged helix-like DNA-binding domain superfamily/Winged helix DNA-binding domain"/>
    <property type="match status" value="1"/>
</dbReference>
<dbReference type="PANTHER" id="PTHR33202">
    <property type="entry name" value="ZINC UPTAKE REGULATION PROTEIN"/>
    <property type="match status" value="1"/>
</dbReference>
<dbReference type="InterPro" id="IPR043135">
    <property type="entry name" value="Fur_C"/>
</dbReference>
<name>A0ABT3QHI5_9PROT</name>
<dbReference type="SUPFAM" id="SSF46785">
    <property type="entry name" value="Winged helix' DNA-binding domain"/>
    <property type="match status" value="1"/>
</dbReference>
<sequence>MISPPPRLLSPSCSAESQEKVIPLRDRILDILTKARLPLSAYDILRHVDMPSGRALAPPTIYRILARLTKEGLIARLESLNAFVRIRTNKPSRLVFCICDQCGIAQSVEDEISFRQIDKNADNLGFQIKRRIIELQGLCPDCQPCPVSSGHSVTPTLSAQVTK</sequence>
<accession>A0ABT3QHI5</accession>
<dbReference type="InterPro" id="IPR002481">
    <property type="entry name" value="FUR"/>
</dbReference>
<comment type="caution">
    <text evidence="7">The sequence shown here is derived from an EMBL/GenBank/DDBJ whole genome shotgun (WGS) entry which is preliminary data.</text>
</comment>
<dbReference type="Pfam" id="PF01475">
    <property type="entry name" value="FUR"/>
    <property type="match status" value="1"/>
</dbReference>
<reference evidence="7 8" key="1">
    <citation type="submission" date="2022-11" db="EMBL/GenBank/DDBJ databases">
        <title>Genome sequencing of Acetobacter type strain.</title>
        <authorList>
            <person name="Heo J."/>
            <person name="Lee D."/>
            <person name="Han B.-H."/>
            <person name="Hong S.-B."/>
            <person name="Kwon S.-W."/>
        </authorList>
    </citation>
    <scope>NUCLEOTIDE SEQUENCE [LARGE SCALE GENOMIC DNA]</scope>
    <source>
        <strain evidence="7 8">KACC 21253</strain>
    </source>
</reference>
<keyword evidence="8" id="KW-1185">Reference proteome</keyword>
<dbReference type="InterPro" id="IPR036390">
    <property type="entry name" value="WH_DNA-bd_sf"/>
</dbReference>
<organism evidence="7 8">
    <name type="scientific">Acetobacter thailandicus</name>
    <dbReference type="NCBI Taxonomy" id="1502842"/>
    <lineage>
        <taxon>Bacteria</taxon>
        <taxon>Pseudomonadati</taxon>
        <taxon>Pseudomonadota</taxon>
        <taxon>Alphaproteobacteria</taxon>
        <taxon>Acetobacterales</taxon>
        <taxon>Acetobacteraceae</taxon>
        <taxon>Acetobacter</taxon>
    </lineage>
</organism>
<evidence type="ECO:0000256" key="6">
    <source>
        <dbReference type="ARBA" id="ARBA00023163"/>
    </source>
</evidence>
<dbReference type="EMBL" id="JAPIUZ010000010">
    <property type="protein sequence ID" value="MCX2564724.1"/>
    <property type="molecule type" value="Genomic_DNA"/>
</dbReference>
<gene>
    <name evidence="7" type="ORF">OQ497_12305</name>
</gene>
<keyword evidence="5" id="KW-0238">DNA-binding</keyword>
<dbReference type="PANTHER" id="PTHR33202:SF6">
    <property type="entry name" value="ZINC UPTAKE REGULATION PROTEIN"/>
    <property type="match status" value="1"/>
</dbReference>
<protein>
    <submittedName>
        <fullName evidence="7">Transcriptional repressor</fullName>
    </submittedName>
</protein>
<evidence type="ECO:0000256" key="5">
    <source>
        <dbReference type="ARBA" id="ARBA00023125"/>
    </source>
</evidence>
<comment type="similarity">
    <text evidence="1">Belongs to the Fur family.</text>
</comment>
<evidence type="ECO:0000313" key="7">
    <source>
        <dbReference type="EMBL" id="MCX2564724.1"/>
    </source>
</evidence>
<keyword evidence="4" id="KW-0805">Transcription regulation</keyword>
<keyword evidence="3" id="KW-0862">Zinc</keyword>
<dbReference type="Gene3D" id="3.30.1490.190">
    <property type="match status" value="1"/>
</dbReference>
<proteinExistence type="inferred from homology"/>
<keyword evidence="6" id="KW-0804">Transcription</keyword>